<organism evidence="3 4">
    <name type="scientific">Mesorhizobium zhangyense</name>
    <dbReference type="NCBI Taxonomy" id="1776730"/>
    <lineage>
        <taxon>Bacteria</taxon>
        <taxon>Pseudomonadati</taxon>
        <taxon>Pseudomonadota</taxon>
        <taxon>Alphaproteobacteria</taxon>
        <taxon>Hyphomicrobiales</taxon>
        <taxon>Phyllobacteriaceae</taxon>
        <taxon>Mesorhizobium</taxon>
    </lineage>
</organism>
<dbReference type="InterPro" id="IPR011049">
    <property type="entry name" value="Serralysin-like_metalloprot_C"/>
</dbReference>
<dbReference type="InterPro" id="IPR018511">
    <property type="entry name" value="Hemolysin-typ_Ca-bd_CS"/>
</dbReference>
<dbReference type="PANTHER" id="PTHR38340:SF1">
    <property type="entry name" value="S-LAYER PROTEIN"/>
    <property type="match status" value="1"/>
</dbReference>
<evidence type="ECO:0000256" key="1">
    <source>
        <dbReference type="ARBA" id="ARBA00004613"/>
    </source>
</evidence>
<dbReference type="Gene3D" id="2.150.10.10">
    <property type="entry name" value="Serralysin-like metalloprotease, C-terminal"/>
    <property type="match status" value="3"/>
</dbReference>
<dbReference type="GO" id="GO:0005509">
    <property type="term" value="F:calcium ion binding"/>
    <property type="evidence" value="ECO:0007669"/>
    <property type="project" value="InterPro"/>
</dbReference>
<evidence type="ECO:0000313" key="4">
    <source>
        <dbReference type="Proteomes" id="UP000481252"/>
    </source>
</evidence>
<dbReference type="GO" id="GO:0005576">
    <property type="term" value="C:extracellular region"/>
    <property type="evidence" value="ECO:0007669"/>
    <property type="project" value="UniProtKB-SubCell"/>
</dbReference>
<dbReference type="InterPro" id="IPR001343">
    <property type="entry name" value="Hemolysn_Ca-bd"/>
</dbReference>
<gene>
    <name evidence="3" type="ORF">G6N74_30335</name>
</gene>
<dbReference type="InterPro" id="IPR050557">
    <property type="entry name" value="RTX_toxin/Mannuronan_C5-epim"/>
</dbReference>
<name>A0A7C9VBG7_9HYPH</name>
<dbReference type="Pfam" id="PF00353">
    <property type="entry name" value="HemolysinCabind"/>
    <property type="match status" value="3"/>
</dbReference>
<comment type="subcellular location">
    <subcellularLocation>
        <location evidence="1">Secreted</location>
    </subcellularLocation>
</comment>
<dbReference type="Proteomes" id="UP000481252">
    <property type="component" value="Unassembled WGS sequence"/>
</dbReference>
<sequence>MIILEEETYVSPDFTLDRAGNQISVHMGYYLPGYYDEESGVYSFNGDAHVEIGSYSGSAYQYGDGDPFLFVDFVATLSPGTFYSGSISIFDYDSLSDIFFDFIIATYDISANVTGSTGVDILFGSAYADKFVTDRGDDFLFGYGGNDTLNGGAGADEMFGGAGDDIYYVDNARDVVSELSNEGTDTVRSTISLTLSSIVERLELLGTGHLSGVGNDLDNDIVGNSGNNALWGRAGNDLLNGAAGKDTMYGGLGNDIYVVSSTGDGAIELAGEGTDTIRSHIDWSLGANLERLELQGSANLTGNGNTLNNTLVGNDGKNILRGGTGNDTLNAGKGSDTLVGGAGNDTFVFNKPLGSTNIDKINDYNPAQDTIQLDTKYFVGLAKGWLSAGAFHTGSAAHDSTDRIIYNKATGDLLFDKDGLDGAAAIKFALLSPGLAMTAGDFFLV</sequence>
<accession>A0A7C9VBG7</accession>
<evidence type="ECO:0000313" key="3">
    <source>
        <dbReference type="EMBL" id="NGN45344.1"/>
    </source>
</evidence>
<comment type="caution">
    <text evidence="3">The sequence shown here is derived from an EMBL/GenBank/DDBJ whole genome shotgun (WGS) entry which is preliminary data.</text>
</comment>
<dbReference type="PRINTS" id="PR00313">
    <property type="entry name" value="CABNDNGRPT"/>
</dbReference>
<evidence type="ECO:0000256" key="2">
    <source>
        <dbReference type="ARBA" id="ARBA00022525"/>
    </source>
</evidence>
<dbReference type="PROSITE" id="PS00330">
    <property type="entry name" value="HEMOLYSIN_CALCIUM"/>
    <property type="match status" value="2"/>
</dbReference>
<dbReference type="EMBL" id="JAAKZG010000045">
    <property type="protein sequence ID" value="NGN45344.1"/>
    <property type="molecule type" value="Genomic_DNA"/>
</dbReference>
<proteinExistence type="predicted"/>
<protein>
    <submittedName>
        <fullName evidence="3">Calcium-binding protein</fullName>
    </submittedName>
</protein>
<keyword evidence="2" id="KW-0964">Secreted</keyword>
<dbReference type="RefSeq" id="WP_165121713.1">
    <property type="nucleotide sequence ID" value="NZ_JAAKZG010000045.1"/>
</dbReference>
<dbReference type="PANTHER" id="PTHR38340">
    <property type="entry name" value="S-LAYER PROTEIN"/>
    <property type="match status" value="1"/>
</dbReference>
<dbReference type="SUPFAM" id="SSF51120">
    <property type="entry name" value="beta-Roll"/>
    <property type="match status" value="3"/>
</dbReference>
<reference evidence="3 4" key="1">
    <citation type="submission" date="2020-02" db="EMBL/GenBank/DDBJ databases">
        <title>Genome sequence of the type strain CGMCC 1.15528 of Mesorhizobium zhangyense.</title>
        <authorList>
            <person name="Gao J."/>
            <person name="Sun J."/>
        </authorList>
    </citation>
    <scope>NUCLEOTIDE SEQUENCE [LARGE SCALE GENOMIC DNA]</scope>
    <source>
        <strain evidence="3 4">CGMCC 1.15528</strain>
    </source>
</reference>
<keyword evidence="4" id="KW-1185">Reference proteome</keyword>
<dbReference type="AlphaFoldDB" id="A0A7C9VBG7"/>